<proteinExistence type="predicted"/>
<dbReference type="Proteomes" id="UP000011083">
    <property type="component" value="Unassembled WGS sequence"/>
</dbReference>
<evidence type="ECO:0000313" key="3">
    <source>
        <dbReference type="EMBL" id="ELR20858.1"/>
    </source>
</evidence>
<sequence>MAEELLRQAAVAEEERTQLTMKITRMEEARGALEAKIVALQQQGQDEAKVNITQVGRDLPACPDPSNESEEEKEEESTPDTKKRRRLTPAPTPTAKARKATSKTIDGEQETPITGPKAKKVIRKRRLPLQKTKAKKAADLFDDVFAFHSGSD</sequence>
<feature type="compositionally biased region" description="Acidic residues" evidence="2">
    <location>
        <begin position="67"/>
        <end position="78"/>
    </location>
</feature>
<reference evidence="3 4" key="1">
    <citation type="journal article" date="2013" name="Genome Biol.">
        <title>Genome of Acanthamoeba castellanii highlights extensive lateral gene transfer and early evolution of tyrosine kinase signaling.</title>
        <authorList>
            <person name="Clarke M."/>
            <person name="Lohan A.J."/>
            <person name="Liu B."/>
            <person name="Lagkouvardos I."/>
            <person name="Roy S."/>
            <person name="Zafar N."/>
            <person name="Bertelli C."/>
            <person name="Schilde C."/>
            <person name="Kianianmomeni A."/>
            <person name="Burglin T.R."/>
            <person name="Frech C."/>
            <person name="Turcotte B."/>
            <person name="Kopec K.O."/>
            <person name="Synnott J.M."/>
            <person name="Choo C."/>
            <person name="Paponov I."/>
            <person name="Finkler A."/>
            <person name="Soon Heng Tan C."/>
            <person name="Hutchins A.P."/>
            <person name="Weinmeier T."/>
            <person name="Rattei T."/>
            <person name="Chu J.S."/>
            <person name="Gimenez G."/>
            <person name="Irimia M."/>
            <person name="Rigden D.J."/>
            <person name="Fitzpatrick D.A."/>
            <person name="Lorenzo-Morales J."/>
            <person name="Bateman A."/>
            <person name="Chiu C.H."/>
            <person name="Tang P."/>
            <person name="Hegemann P."/>
            <person name="Fromm H."/>
            <person name="Raoult D."/>
            <person name="Greub G."/>
            <person name="Miranda-Saavedra D."/>
            <person name="Chen N."/>
            <person name="Nash P."/>
            <person name="Ginger M.L."/>
            <person name="Horn M."/>
            <person name="Schaap P."/>
            <person name="Caler L."/>
            <person name="Loftus B."/>
        </authorList>
    </citation>
    <scope>NUCLEOTIDE SEQUENCE [LARGE SCALE GENOMIC DNA]</scope>
    <source>
        <strain evidence="3 4">Neff</strain>
    </source>
</reference>
<dbReference type="AlphaFoldDB" id="L8H7Z2"/>
<evidence type="ECO:0000313" key="4">
    <source>
        <dbReference type="Proteomes" id="UP000011083"/>
    </source>
</evidence>
<feature type="coiled-coil region" evidence="1">
    <location>
        <begin position="2"/>
        <end position="43"/>
    </location>
</feature>
<evidence type="ECO:0000256" key="1">
    <source>
        <dbReference type="SAM" id="Coils"/>
    </source>
</evidence>
<name>L8H7Z2_ACACF</name>
<dbReference type="RefSeq" id="XP_004344601.1">
    <property type="nucleotide sequence ID" value="XM_004344551.1"/>
</dbReference>
<keyword evidence="1" id="KW-0175">Coiled coil</keyword>
<dbReference type="GeneID" id="14921730"/>
<dbReference type="VEuPathDB" id="AmoebaDB:ACA1_277890"/>
<organism evidence="3 4">
    <name type="scientific">Acanthamoeba castellanii (strain ATCC 30010 / Neff)</name>
    <dbReference type="NCBI Taxonomy" id="1257118"/>
    <lineage>
        <taxon>Eukaryota</taxon>
        <taxon>Amoebozoa</taxon>
        <taxon>Discosea</taxon>
        <taxon>Longamoebia</taxon>
        <taxon>Centramoebida</taxon>
        <taxon>Acanthamoebidae</taxon>
        <taxon>Acanthamoeba</taxon>
    </lineage>
</organism>
<dbReference type="KEGG" id="acan:ACA1_277890"/>
<dbReference type="EMBL" id="KB007908">
    <property type="protein sequence ID" value="ELR20858.1"/>
    <property type="molecule type" value="Genomic_DNA"/>
</dbReference>
<accession>L8H7Z2</accession>
<evidence type="ECO:0000256" key="2">
    <source>
        <dbReference type="SAM" id="MobiDB-lite"/>
    </source>
</evidence>
<feature type="region of interest" description="Disordered" evidence="2">
    <location>
        <begin position="45"/>
        <end position="121"/>
    </location>
</feature>
<protein>
    <submittedName>
        <fullName evidence="3">Uncharacterized protein</fullName>
    </submittedName>
</protein>
<keyword evidence="4" id="KW-1185">Reference proteome</keyword>
<gene>
    <name evidence="3" type="ORF">ACA1_277890</name>
</gene>